<dbReference type="Gene3D" id="3.30.420.40">
    <property type="match status" value="1"/>
</dbReference>
<comment type="caution">
    <text evidence="4">The sequence shown here is derived from an EMBL/GenBank/DDBJ whole genome shotgun (WGS) entry which is preliminary data.</text>
</comment>
<organism evidence="4">
    <name type="scientific">marine sediment metagenome</name>
    <dbReference type="NCBI Taxonomy" id="412755"/>
    <lineage>
        <taxon>unclassified sequences</taxon>
        <taxon>metagenomes</taxon>
        <taxon>ecological metagenomes</taxon>
    </lineage>
</organism>
<dbReference type="PANTHER" id="PTHR43095">
    <property type="entry name" value="SUGAR KINASE"/>
    <property type="match status" value="1"/>
</dbReference>
<dbReference type="GO" id="GO:0016301">
    <property type="term" value="F:kinase activity"/>
    <property type="evidence" value="ECO:0007669"/>
    <property type="project" value="UniProtKB-KW"/>
</dbReference>
<dbReference type="InterPro" id="IPR018484">
    <property type="entry name" value="FGGY_N"/>
</dbReference>
<keyword evidence="1" id="KW-0808">Transferase</keyword>
<name>A0A0F8YQA0_9ZZZZ</name>
<dbReference type="EMBL" id="LAZR01055643">
    <property type="protein sequence ID" value="KKK75915.1"/>
    <property type="molecule type" value="Genomic_DNA"/>
</dbReference>
<dbReference type="SUPFAM" id="SSF53067">
    <property type="entry name" value="Actin-like ATPase domain"/>
    <property type="match status" value="1"/>
</dbReference>
<reference evidence="4" key="1">
    <citation type="journal article" date="2015" name="Nature">
        <title>Complex archaea that bridge the gap between prokaryotes and eukaryotes.</title>
        <authorList>
            <person name="Spang A."/>
            <person name="Saw J.H."/>
            <person name="Jorgensen S.L."/>
            <person name="Zaremba-Niedzwiedzka K."/>
            <person name="Martijn J."/>
            <person name="Lind A.E."/>
            <person name="van Eijk R."/>
            <person name="Schleper C."/>
            <person name="Guy L."/>
            <person name="Ettema T.J."/>
        </authorList>
    </citation>
    <scope>NUCLEOTIDE SEQUENCE</scope>
</reference>
<evidence type="ECO:0000313" key="4">
    <source>
        <dbReference type="EMBL" id="KKK75915.1"/>
    </source>
</evidence>
<dbReference type="InterPro" id="IPR050406">
    <property type="entry name" value="FGGY_Carb_Kinase"/>
</dbReference>
<dbReference type="Pfam" id="PF00370">
    <property type="entry name" value="FGGY_N"/>
    <property type="match status" value="1"/>
</dbReference>
<dbReference type="AlphaFoldDB" id="A0A0F8YQA0"/>
<dbReference type="InterPro" id="IPR043129">
    <property type="entry name" value="ATPase_NBD"/>
</dbReference>
<evidence type="ECO:0000259" key="3">
    <source>
        <dbReference type="Pfam" id="PF00370"/>
    </source>
</evidence>
<protein>
    <recommendedName>
        <fullName evidence="3">Carbohydrate kinase FGGY N-terminal domain-containing protein</fullName>
    </recommendedName>
</protein>
<feature type="domain" description="Carbohydrate kinase FGGY N-terminal" evidence="3">
    <location>
        <begin position="7"/>
        <end position="86"/>
    </location>
</feature>
<evidence type="ECO:0000256" key="1">
    <source>
        <dbReference type="ARBA" id="ARBA00022679"/>
    </source>
</evidence>
<evidence type="ECO:0000256" key="2">
    <source>
        <dbReference type="ARBA" id="ARBA00022777"/>
    </source>
</evidence>
<feature type="non-terminal residue" evidence="4">
    <location>
        <position position="87"/>
    </location>
</feature>
<keyword evidence="2" id="KW-0418">Kinase</keyword>
<proteinExistence type="predicted"/>
<accession>A0A0F8YQA0</accession>
<sequence>MDSSSCFLSLDVGTTSVKVALFARSGAMLATALEEYQLETPAEDIVELDPELYWQCCRRGIRQVVKQSRVEPGTIRSIAACTQGETL</sequence>
<gene>
    <name evidence="4" type="ORF">LCGC14_2868920</name>
</gene>
<dbReference type="GO" id="GO:0005975">
    <property type="term" value="P:carbohydrate metabolic process"/>
    <property type="evidence" value="ECO:0007669"/>
    <property type="project" value="InterPro"/>
</dbReference>
<dbReference type="PANTHER" id="PTHR43095:SF5">
    <property type="entry name" value="XYLULOSE KINASE"/>
    <property type="match status" value="1"/>
</dbReference>